<sequence length="94" mass="9906">MGRRVSSKKAGHSLVNSEPLLADKGMEMKGKSTELDSLFLRPNEKMAVCLCLAPTDEGRSSGNVVHDSDPSPDGPACQLDPTNDGRALQAAIIA</sequence>
<evidence type="ECO:0000313" key="3">
    <source>
        <dbReference type="Proteomes" id="UP000824219"/>
    </source>
</evidence>
<organism evidence="2 3">
    <name type="scientific">Hemibagrus wyckioides</name>
    <dbReference type="NCBI Taxonomy" id="337641"/>
    <lineage>
        <taxon>Eukaryota</taxon>
        <taxon>Metazoa</taxon>
        <taxon>Chordata</taxon>
        <taxon>Craniata</taxon>
        <taxon>Vertebrata</taxon>
        <taxon>Euteleostomi</taxon>
        <taxon>Actinopterygii</taxon>
        <taxon>Neopterygii</taxon>
        <taxon>Teleostei</taxon>
        <taxon>Ostariophysi</taxon>
        <taxon>Siluriformes</taxon>
        <taxon>Bagridae</taxon>
        <taxon>Hemibagrus</taxon>
    </lineage>
</organism>
<proteinExistence type="predicted"/>
<name>A0A9D3P7Q4_9TELE</name>
<accession>A0A9D3P7Q4</accession>
<dbReference type="EMBL" id="JAHKSW010000003">
    <property type="protein sequence ID" value="KAG7333992.1"/>
    <property type="molecule type" value="Genomic_DNA"/>
</dbReference>
<evidence type="ECO:0000256" key="1">
    <source>
        <dbReference type="SAM" id="MobiDB-lite"/>
    </source>
</evidence>
<comment type="caution">
    <text evidence="2">The sequence shown here is derived from an EMBL/GenBank/DDBJ whole genome shotgun (WGS) entry which is preliminary data.</text>
</comment>
<gene>
    <name evidence="2" type="ORF">KOW79_002399</name>
</gene>
<reference evidence="2 3" key="1">
    <citation type="submission" date="2021-06" db="EMBL/GenBank/DDBJ databases">
        <title>Chromosome-level genome assembly of the red-tail catfish (Hemibagrus wyckioides).</title>
        <authorList>
            <person name="Shao F."/>
        </authorList>
    </citation>
    <scope>NUCLEOTIDE SEQUENCE [LARGE SCALE GENOMIC DNA]</scope>
    <source>
        <strain evidence="2">EC202008001</strain>
        <tissue evidence="2">Blood</tissue>
    </source>
</reference>
<dbReference type="Proteomes" id="UP000824219">
    <property type="component" value="Linkage Group LG03"/>
</dbReference>
<keyword evidence="3" id="KW-1185">Reference proteome</keyword>
<feature type="region of interest" description="Disordered" evidence="1">
    <location>
        <begin position="59"/>
        <end position="82"/>
    </location>
</feature>
<evidence type="ECO:0000313" key="2">
    <source>
        <dbReference type="EMBL" id="KAG7333992.1"/>
    </source>
</evidence>
<protein>
    <submittedName>
        <fullName evidence="2">Uncharacterized protein</fullName>
    </submittedName>
</protein>
<dbReference type="AlphaFoldDB" id="A0A9D3P7Q4"/>